<gene>
    <name evidence="1" type="ORF">M441DRAFT_354727</name>
</gene>
<dbReference type="AlphaFoldDB" id="A0A2T3ZIU7"/>
<organism evidence="1 2">
    <name type="scientific">Trichoderma asperellum (strain ATCC 204424 / CBS 433.97 / NBRC 101777)</name>
    <dbReference type="NCBI Taxonomy" id="1042311"/>
    <lineage>
        <taxon>Eukaryota</taxon>
        <taxon>Fungi</taxon>
        <taxon>Dikarya</taxon>
        <taxon>Ascomycota</taxon>
        <taxon>Pezizomycotina</taxon>
        <taxon>Sordariomycetes</taxon>
        <taxon>Hypocreomycetidae</taxon>
        <taxon>Hypocreales</taxon>
        <taxon>Hypocreaceae</taxon>
        <taxon>Trichoderma</taxon>
    </lineage>
</organism>
<accession>A0A2T3ZIU7</accession>
<sequence length="82" mass="9427">MLYLTIYLYLPYACGSPGQNNHLVRMSSKSPVTNNLLHDVLWCNCSELPQQISITRQMPSPYFFVSFFSPLVSLSRLLHHPI</sequence>
<name>A0A2T3ZIU7_TRIA4</name>
<reference evidence="1 2" key="1">
    <citation type="submission" date="2016-07" db="EMBL/GenBank/DDBJ databases">
        <title>Multiple horizontal gene transfer events from other fungi enriched the ability of initially mycotrophic Trichoderma (Ascomycota) to feed on dead plant biomass.</title>
        <authorList>
            <consortium name="DOE Joint Genome Institute"/>
            <person name="Aerts A."/>
            <person name="Atanasova L."/>
            <person name="Chenthamara K."/>
            <person name="Zhang J."/>
            <person name="Grujic M."/>
            <person name="Henrissat B."/>
            <person name="Kuo A."/>
            <person name="Salamov A."/>
            <person name="Lipzen A."/>
            <person name="Labutti K."/>
            <person name="Barry K."/>
            <person name="Miao Y."/>
            <person name="Rahimi M.J."/>
            <person name="Shen Q."/>
            <person name="Grigoriev I.V."/>
            <person name="Kubicek C.P."/>
            <person name="Druzhinina I.S."/>
        </authorList>
    </citation>
    <scope>NUCLEOTIDE SEQUENCE [LARGE SCALE GENOMIC DNA]</scope>
    <source>
        <strain evidence="1 2">CBS 433.97</strain>
    </source>
</reference>
<dbReference type="Proteomes" id="UP000240493">
    <property type="component" value="Unassembled WGS sequence"/>
</dbReference>
<dbReference type="EMBL" id="KZ679258">
    <property type="protein sequence ID" value="PTB44738.1"/>
    <property type="molecule type" value="Genomic_DNA"/>
</dbReference>
<keyword evidence="2" id="KW-1185">Reference proteome</keyword>
<evidence type="ECO:0000313" key="2">
    <source>
        <dbReference type="Proteomes" id="UP000240493"/>
    </source>
</evidence>
<evidence type="ECO:0000313" key="1">
    <source>
        <dbReference type="EMBL" id="PTB44738.1"/>
    </source>
</evidence>
<proteinExistence type="predicted"/>
<protein>
    <submittedName>
        <fullName evidence="1">Uncharacterized protein</fullName>
    </submittedName>
</protein>